<reference evidence="2 4" key="2">
    <citation type="journal article" date="2014" name="BMC Genomics">
        <title>An improved genome release (version Mt4.0) for the model legume Medicago truncatula.</title>
        <authorList>
            <person name="Tang H."/>
            <person name="Krishnakumar V."/>
            <person name="Bidwell S."/>
            <person name="Rosen B."/>
            <person name="Chan A."/>
            <person name="Zhou S."/>
            <person name="Gentzbittel L."/>
            <person name="Childs K.L."/>
            <person name="Yandell M."/>
            <person name="Gundlach H."/>
            <person name="Mayer K.F."/>
            <person name="Schwartz D.C."/>
            <person name="Town C.D."/>
        </authorList>
    </citation>
    <scope>GENOME REANNOTATION</scope>
    <source>
        <strain evidence="2">A17</strain>
        <strain evidence="3 4">cv. Jemalong A17</strain>
    </source>
</reference>
<keyword evidence="1 2" id="KW-0812">Transmembrane</keyword>
<dbReference type="EMBL" id="KL403353">
    <property type="protein sequence ID" value="KEH15715.1"/>
    <property type="molecule type" value="Genomic_DNA"/>
</dbReference>
<reference evidence="3" key="3">
    <citation type="submission" date="2015-06" db="UniProtKB">
        <authorList>
            <consortium name="EnsemblPlants"/>
        </authorList>
    </citation>
    <scope>IDENTIFICATION</scope>
    <source>
        <strain evidence="3">cv. Jemalong A17</strain>
    </source>
</reference>
<protein>
    <submittedName>
        <fullName evidence="2">Transmembrane protein, putative</fullName>
    </submittedName>
</protein>
<feature type="transmembrane region" description="Helical" evidence="1">
    <location>
        <begin position="39"/>
        <end position="56"/>
    </location>
</feature>
<evidence type="ECO:0000256" key="1">
    <source>
        <dbReference type="SAM" id="Phobius"/>
    </source>
</evidence>
<dbReference type="Proteomes" id="UP000002051">
    <property type="component" value="Unassembled WGS sequence"/>
</dbReference>
<accession>A0A072TQ69</accession>
<dbReference type="EnsemblPlants" id="KEH15715">
    <property type="protein sequence ID" value="KEH15715"/>
    <property type="gene ID" value="MTR_0629s0020"/>
</dbReference>
<name>A0A072TQ69_MEDTR</name>
<organism evidence="2 4">
    <name type="scientific">Medicago truncatula</name>
    <name type="common">Barrel medic</name>
    <name type="synonym">Medicago tribuloides</name>
    <dbReference type="NCBI Taxonomy" id="3880"/>
    <lineage>
        <taxon>Eukaryota</taxon>
        <taxon>Viridiplantae</taxon>
        <taxon>Streptophyta</taxon>
        <taxon>Embryophyta</taxon>
        <taxon>Tracheophyta</taxon>
        <taxon>Spermatophyta</taxon>
        <taxon>Magnoliopsida</taxon>
        <taxon>eudicotyledons</taxon>
        <taxon>Gunneridae</taxon>
        <taxon>Pentapetalae</taxon>
        <taxon>rosids</taxon>
        <taxon>fabids</taxon>
        <taxon>Fabales</taxon>
        <taxon>Fabaceae</taxon>
        <taxon>Papilionoideae</taxon>
        <taxon>50 kb inversion clade</taxon>
        <taxon>NPAAA clade</taxon>
        <taxon>Hologalegina</taxon>
        <taxon>IRL clade</taxon>
        <taxon>Trifolieae</taxon>
        <taxon>Medicago</taxon>
    </lineage>
</organism>
<keyword evidence="1" id="KW-1133">Transmembrane helix</keyword>
<keyword evidence="1" id="KW-0472">Membrane</keyword>
<evidence type="ECO:0000313" key="2">
    <source>
        <dbReference type="EMBL" id="KEH15715.1"/>
    </source>
</evidence>
<reference evidence="2 4" key="1">
    <citation type="journal article" date="2011" name="Nature">
        <title>The Medicago genome provides insight into the evolution of rhizobial symbioses.</title>
        <authorList>
            <person name="Young N.D."/>
            <person name="Debelle F."/>
            <person name="Oldroyd G.E."/>
            <person name="Geurts R."/>
            <person name="Cannon S.B."/>
            <person name="Udvardi M.K."/>
            <person name="Benedito V.A."/>
            <person name="Mayer K.F."/>
            <person name="Gouzy J."/>
            <person name="Schoof H."/>
            <person name="Van de Peer Y."/>
            <person name="Proost S."/>
            <person name="Cook D.R."/>
            <person name="Meyers B.C."/>
            <person name="Spannagl M."/>
            <person name="Cheung F."/>
            <person name="De Mita S."/>
            <person name="Krishnakumar V."/>
            <person name="Gundlach H."/>
            <person name="Zhou S."/>
            <person name="Mudge J."/>
            <person name="Bharti A.K."/>
            <person name="Murray J.D."/>
            <person name="Naoumkina M.A."/>
            <person name="Rosen B."/>
            <person name="Silverstein K.A."/>
            <person name="Tang H."/>
            <person name="Rombauts S."/>
            <person name="Zhao P.X."/>
            <person name="Zhou P."/>
            <person name="Barbe V."/>
            <person name="Bardou P."/>
            <person name="Bechner M."/>
            <person name="Bellec A."/>
            <person name="Berger A."/>
            <person name="Berges H."/>
            <person name="Bidwell S."/>
            <person name="Bisseling T."/>
            <person name="Choisne N."/>
            <person name="Couloux A."/>
            <person name="Denny R."/>
            <person name="Deshpande S."/>
            <person name="Dai X."/>
            <person name="Doyle J.J."/>
            <person name="Dudez A.M."/>
            <person name="Farmer A.D."/>
            <person name="Fouteau S."/>
            <person name="Franken C."/>
            <person name="Gibelin C."/>
            <person name="Gish J."/>
            <person name="Goldstein S."/>
            <person name="Gonzalez A.J."/>
            <person name="Green P.J."/>
            <person name="Hallab A."/>
            <person name="Hartog M."/>
            <person name="Hua A."/>
            <person name="Humphray S.J."/>
            <person name="Jeong D.H."/>
            <person name="Jing Y."/>
            <person name="Jocker A."/>
            <person name="Kenton S.M."/>
            <person name="Kim D.J."/>
            <person name="Klee K."/>
            <person name="Lai H."/>
            <person name="Lang C."/>
            <person name="Lin S."/>
            <person name="Macmil S.L."/>
            <person name="Magdelenat G."/>
            <person name="Matthews L."/>
            <person name="McCorrison J."/>
            <person name="Monaghan E.L."/>
            <person name="Mun J.H."/>
            <person name="Najar F.Z."/>
            <person name="Nicholson C."/>
            <person name="Noirot C."/>
            <person name="O'Bleness M."/>
            <person name="Paule C.R."/>
            <person name="Poulain J."/>
            <person name="Prion F."/>
            <person name="Qin B."/>
            <person name="Qu C."/>
            <person name="Retzel E.F."/>
            <person name="Riddle C."/>
            <person name="Sallet E."/>
            <person name="Samain S."/>
            <person name="Samson N."/>
            <person name="Sanders I."/>
            <person name="Saurat O."/>
            <person name="Scarpelli C."/>
            <person name="Schiex T."/>
            <person name="Segurens B."/>
            <person name="Severin A.J."/>
            <person name="Sherrier D.J."/>
            <person name="Shi R."/>
            <person name="Sims S."/>
            <person name="Singer S.R."/>
            <person name="Sinharoy S."/>
            <person name="Sterck L."/>
            <person name="Viollet A."/>
            <person name="Wang B.B."/>
            <person name="Wang K."/>
            <person name="Wang M."/>
            <person name="Wang X."/>
            <person name="Warfsmann J."/>
            <person name="Weissenbach J."/>
            <person name="White D.D."/>
            <person name="White J.D."/>
            <person name="Wiley G.B."/>
            <person name="Wincker P."/>
            <person name="Xing Y."/>
            <person name="Yang L."/>
            <person name="Yao Z."/>
            <person name="Ying F."/>
            <person name="Zhai J."/>
            <person name="Zhou L."/>
            <person name="Zuber A."/>
            <person name="Denarie J."/>
            <person name="Dixon R.A."/>
            <person name="May G.D."/>
            <person name="Schwartz D.C."/>
            <person name="Rogers J."/>
            <person name="Quetier F."/>
            <person name="Town C.D."/>
            <person name="Roe B.A."/>
        </authorList>
    </citation>
    <scope>NUCLEOTIDE SEQUENCE [LARGE SCALE GENOMIC DNA]</scope>
    <source>
        <strain evidence="2">A17</strain>
        <strain evidence="3 4">cv. Jemalong A17</strain>
    </source>
</reference>
<sequence length="84" mass="9264">MTGIVREAKMSQIKNFAVRATCRKVSEEAVEVENAWNRYGRVAALIACIAGAVYLAHGDHEGWGWLIFLALTWEAMYGNSESGS</sequence>
<evidence type="ECO:0000313" key="4">
    <source>
        <dbReference type="Proteomes" id="UP000002051"/>
    </source>
</evidence>
<proteinExistence type="predicted"/>
<keyword evidence="4" id="KW-1185">Reference proteome</keyword>
<dbReference type="AlphaFoldDB" id="A0A072TQ69"/>
<gene>
    <name evidence="2" type="ORF">MTR_0629s0020</name>
</gene>
<dbReference type="HOGENOM" id="CLU_2530967_0_0_1"/>
<evidence type="ECO:0000313" key="3">
    <source>
        <dbReference type="EnsemblPlants" id="KEH15715"/>
    </source>
</evidence>